<evidence type="ECO:0000256" key="1">
    <source>
        <dbReference type="ARBA" id="ARBA00022741"/>
    </source>
</evidence>
<dbReference type="GO" id="GO:0005524">
    <property type="term" value="F:ATP binding"/>
    <property type="evidence" value="ECO:0007669"/>
    <property type="project" value="UniProtKB-KW"/>
</dbReference>
<dbReference type="InterPro" id="IPR000629">
    <property type="entry name" value="RNA-helicase_DEAD-box_CS"/>
</dbReference>
<evidence type="ECO:0000256" key="6">
    <source>
        <dbReference type="SAM" id="MobiDB-lite"/>
    </source>
</evidence>
<dbReference type="InterPro" id="IPR044742">
    <property type="entry name" value="DEAD/DEAH_RhlB"/>
</dbReference>
<evidence type="ECO:0000256" key="2">
    <source>
        <dbReference type="ARBA" id="ARBA00022801"/>
    </source>
</evidence>
<feature type="compositionally biased region" description="Basic and acidic residues" evidence="6">
    <location>
        <begin position="655"/>
        <end position="669"/>
    </location>
</feature>
<evidence type="ECO:0000259" key="7">
    <source>
        <dbReference type="PROSITE" id="PS51192"/>
    </source>
</evidence>
<evidence type="ECO:0000259" key="8">
    <source>
        <dbReference type="PROSITE" id="PS51194"/>
    </source>
</evidence>
<dbReference type="Pfam" id="PF00271">
    <property type="entry name" value="Helicase_C"/>
    <property type="match status" value="1"/>
</dbReference>
<dbReference type="CDD" id="cd00268">
    <property type="entry name" value="DEADc"/>
    <property type="match status" value="1"/>
</dbReference>
<dbReference type="InterPro" id="IPR050079">
    <property type="entry name" value="DEAD_box_RNA_helicase"/>
</dbReference>
<dbReference type="SUPFAM" id="SSF52540">
    <property type="entry name" value="P-loop containing nucleoside triphosphate hydrolases"/>
    <property type="match status" value="1"/>
</dbReference>
<feature type="region of interest" description="Disordered" evidence="6">
    <location>
        <begin position="621"/>
        <end position="669"/>
    </location>
</feature>
<keyword evidence="4 5" id="KW-0067">ATP-binding</keyword>
<organism evidence="9">
    <name type="scientific">Compsopogon caeruleus</name>
    <dbReference type="NCBI Taxonomy" id="31354"/>
    <lineage>
        <taxon>Eukaryota</taxon>
        <taxon>Rhodophyta</taxon>
        <taxon>Compsopogonophyceae</taxon>
        <taxon>Compsopogonales</taxon>
        <taxon>Compsopogonaceae</taxon>
        <taxon>Compsopogon</taxon>
    </lineage>
</organism>
<dbReference type="PROSITE" id="PS00039">
    <property type="entry name" value="DEAD_ATP_HELICASE"/>
    <property type="match status" value="1"/>
</dbReference>
<dbReference type="GO" id="GO:0003724">
    <property type="term" value="F:RNA helicase activity"/>
    <property type="evidence" value="ECO:0007669"/>
    <property type="project" value="TreeGrafter"/>
</dbReference>
<sequence length="669" mass="73654">MKTDFMLRRRVWGRPVRWVLQRWGISTRPTEKSWSYHPTGAGPGVAHWRELSAAAGTALNPMIQSSVPTDVPSDRPVASLSISPAVKNQLEAKGIEKLFPIQEMCLEPILQGRDVIARARTGTGKTIAFALPLVEKIMAEGSQSHLPSVLVVEPTRELAKQVEGEFIALGPSVRTVCVYGGASYLPQEAALRRGIDVVVGTPGRLVDHLDRGNLNLSAIRTCVLDEADEMLKKGFAEEMNRILTVLPPGRQTLLFSATVPEWVKETSRRSMDKPLTIDLVEDEKLKIPSTVRHIALLVQPSARERILGDVLTVHGGDRSIVFVPTKKEADILASSPLIRDDTCVLHGDINQAGREIALAGFRSGRYRNLVATDVAARGIDIPNVDLVVQYSVPDRGDVDTYIHRSGRTGRAGRSGTSIVFYTVRDTDSLRRVEHAIGTRLEQWNPPNLEDVLRASSSKVRSSLQMTPEPLVNQFLPEAERYLEAQTGSSDHGMPVLKAVSAALARLAGFNEPVMQRSILSHRDNFIALELSRRGSSGNRGESRYLSPRTVTSMVCRSVAHLDKVPALGRIVSYNDGAVVDVEAATAKILLEEGISDSRWEVKEITSLPAAAVDEMMNAEMETERTRGMGRVGGNRGRMREFGGRVPHSPTSGWRGRREPDWTRGRRADR</sequence>
<dbReference type="Gene3D" id="3.40.50.300">
    <property type="entry name" value="P-loop containing nucleotide triphosphate hydrolases"/>
    <property type="match status" value="2"/>
</dbReference>
<accession>A0A7S1XDG1</accession>
<comment type="similarity">
    <text evidence="5">Belongs to the DEAD box helicase family.</text>
</comment>
<dbReference type="SMART" id="SM00490">
    <property type="entry name" value="HELICc"/>
    <property type="match status" value="1"/>
</dbReference>
<evidence type="ECO:0000256" key="3">
    <source>
        <dbReference type="ARBA" id="ARBA00022806"/>
    </source>
</evidence>
<dbReference type="PANTHER" id="PTHR47959">
    <property type="entry name" value="ATP-DEPENDENT RNA HELICASE RHLE-RELATED"/>
    <property type="match status" value="1"/>
</dbReference>
<gene>
    <name evidence="9" type="ORF">CCAE0312_LOCUS4597</name>
</gene>
<name>A0A7S1XDG1_9RHOD</name>
<dbReference type="GO" id="GO:0003676">
    <property type="term" value="F:nucleic acid binding"/>
    <property type="evidence" value="ECO:0007669"/>
    <property type="project" value="InterPro"/>
</dbReference>
<dbReference type="InterPro" id="IPR011545">
    <property type="entry name" value="DEAD/DEAH_box_helicase_dom"/>
</dbReference>
<evidence type="ECO:0008006" key="10">
    <source>
        <dbReference type="Google" id="ProtNLM"/>
    </source>
</evidence>
<dbReference type="GO" id="GO:0016787">
    <property type="term" value="F:hydrolase activity"/>
    <property type="evidence" value="ECO:0007669"/>
    <property type="project" value="UniProtKB-KW"/>
</dbReference>
<evidence type="ECO:0000256" key="5">
    <source>
        <dbReference type="RuleBase" id="RU000492"/>
    </source>
</evidence>
<evidence type="ECO:0000256" key="4">
    <source>
        <dbReference type="ARBA" id="ARBA00022840"/>
    </source>
</evidence>
<feature type="domain" description="Helicase C-terminal" evidence="8">
    <location>
        <begin position="305"/>
        <end position="452"/>
    </location>
</feature>
<dbReference type="AlphaFoldDB" id="A0A7S1XDG1"/>
<dbReference type="InterPro" id="IPR001650">
    <property type="entry name" value="Helicase_C-like"/>
</dbReference>
<keyword evidence="3 5" id="KW-0347">Helicase</keyword>
<reference evidence="9" key="1">
    <citation type="submission" date="2021-01" db="EMBL/GenBank/DDBJ databases">
        <authorList>
            <person name="Corre E."/>
            <person name="Pelletier E."/>
            <person name="Niang G."/>
            <person name="Scheremetjew M."/>
            <person name="Finn R."/>
            <person name="Kale V."/>
            <person name="Holt S."/>
            <person name="Cochrane G."/>
            <person name="Meng A."/>
            <person name="Brown T."/>
            <person name="Cohen L."/>
        </authorList>
    </citation>
    <scope>NUCLEOTIDE SEQUENCE</scope>
    <source>
        <strain evidence="9">SAG 36.94</strain>
    </source>
</reference>
<dbReference type="PROSITE" id="PS51194">
    <property type="entry name" value="HELICASE_CTER"/>
    <property type="match status" value="1"/>
</dbReference>
<dbReference type="Pfam" id="PF00270">
    <property type="entry name" value="DEAD"/>
    <property type="match status" value="1"/>
</dbReference>
<dbReference type="CDD" id="cd18787">
    <property type="entry name" value="SF2_C_DEAD"/>
    <property type="match status" value="1"/>
</dbReference>
<keyword evidence="2 5" id="KW-0378">Hydrolase</keyword>
<dbReference type="PANTHER" id="PTHR47959:SF1">
    <property type="entry name" value="ATP-DEPENDENT RNA HELICASE DBPA"/>
    <property type="match status" value="1"/>
</dbReference>
<evidence type="ECO:0000313" key="9">
    <source>
        <dbReference type="EMBL" id="CAD9232514.1"/>
    </source>
</evidence>
<keyword evidence="1 5" id="KW-0547">Nucleotide-binding</keyword>
<dbReference type="SMART" id="SM00487">
    <property type="entry name" value="DEXDc"/>
    <property type="match status" value="1"/>
</dbReference>
<feature type="domain" description="Helicase ATP-binding" evidence="7">
    <location>
        <begin position="106"/>
        <end position="277"/>
    </location>
</feature>
<dbReference type="InterPro" id="IPR014001">
    <property type="entry name" value="Helicase_ATP-bd"/>
</dbReference>
<dbReference type="InterPro" id="IPR027417">
    <property type="entry name" value="P-loop_NTPase"/>
</dbReference>
<proteinExistence type="inferred from homology"/>
<dbReference type="GO" id="GO:0005829">
    <property type="term" value="C:cytosol"/>
    <property type="evidence" value="ECO:0007669"/>
    <property type="project" value="TreeGrafter"/>
</dbReference>
<protein>
    <recommendedName>
        <fullName evidence="10">RNA helicase</fullName>
    </recommendedName>
</protein>
<dbReference type="PROSITE" id="PS51192">
    <property type="entry name" value="HELICASE_ATP_BIND_1"/>
    <property type="match status" value="1"/>
</dbReference>
<dbReference type="EMBL" id="HBGH01008396">
    <property type="protein sequence ID" value="CAD9232514.1"/>
    <property type="molecule type" value="Transcribed_RNA"/>
</dbReference>